<dbReference type="NCBIfam" id="TIGR02396">
    <property type="entry name" value="diverge_rpsU"/>
    <property type="match status" value="1"/>
</dbReference>
<comment type="function">
    <text evidence="8">Membrane-associated protein that warps the membrane surface to access and bind aromatic isoprenes with high specificity, including ubiquinone (CoQ) isoprene intermediates and presents them directly to Coq7, therefore facilitating the Coq7-mediated hydroxylase step. Participates in the biosynthesis of coenzyme Q, also named ubiquinone, an essential lipid-soluble electron transporter for aerobic cellular respiration.</text>
</comment>
<accession>A0AAW1U0V5</accession>
<keyword evidence="5" id="KW-0809">Transit peptide</keyword>
<evidence type="ECO:0000256" key="8">
    <source>
        <dbReference type="RuleBase" id="RU366063"/>
    </source>
</evidence>
<evidence type="ECO:0000259" key="9">
    <source>
        <dbReference type="Pfam" id="PF08511"/>
    </source>
</evidence>
<keyword evidence="4 8" id="KW-0831">Ubiquinone biosynthesis</keyword>
<dbReference type="EMBL" id="JARQZJ010000031">
    <property type="protein sequence ID" value="KAK9873755.1"/>
    <property type="molecule type" value="Genomic_DNA"/>
</dbReference>
<gene>
    <name evidence="11" type="ORF">WA026_002110</name>
</gene>
<dbReference type="Pfam" id="PF08511">
    <property type="entry name" value="COQ9"/>
    <property type="match status" value="1"/>
</dbReference>
<dbReference type="PANTHER" id="PTHR21427:SF19">
    <property type="entry name" value="UBIQUINONE BIOSYNTHESIS PROTEIN COQ9, MITOCHONDRIAL"/>
    <property type="match status" value="1"/>
</dbReference>
<feature type="domain" description="COQ9 C-terminal" evidence="9">
    <location>
        <begin position="157"/>
        <end position="227"/>
    </location>
</feature>
<evidence type="ECO:0000256" key="2">
    <source>
        <dbReference type="ARBA" id="ARBA00004749"/>
    </source>
</evidence>
<dbReference type="GO" id="GO:0006744">
    <property type="term" value="P:ubiquinone biosynthetic process"/>
    <property type="evidence" value="ECO:0007669"/>
    <property type="project" value="UniProtKB-UniRule"/>
</dbReference>
<dbReference type="Proteomes" id="UP001431783">
    <property type="component" value="Unassembled WGS sequence"/>
</dbReference>
<evidence type="ECO:0000256" key="4">
    <source>
        <dbReference type="ARBA" id="ARBA00022688"/>
    </source>
</evidence>
<evidence type="ECO:0000256" key="1">
    <source>
        <dbReference type="ARBA" id="ARBA00004173"/>
    </source>
</evidence>
<comment type="subcellular location">
    <subcellularLocation>
        <location evidence="1 8">Mitochondrion</location>
    </subcellularLocation>
</comment>
<evidence type="ECO:0000256" key="3">
    <source>
        <dbReference type="ARBA" id="ARBA00010766"/>
    </source>
</evidence>
<reference evidence="11 12" key="1">
    <citation type="submission" date="2023-03" db="EMBL/GenBank/DDBJ databases">
        <title>Genome insight into feeding habits of ladybird beetles.</title>
        <authorList>
            <person name="Li H.-S."/>
            <person name="Huang Y.-H."/>
            <person name="Pang H."/>
        </authorList>
    </citation>
    <scope>NUCLEOTIDE SEQUENCE [LARGE SCALE GENOMIC DNA]</scope>
    <source>
        <strain evidence="11">SYSU_2023b</strain>
        <tissue evidence="11">Whole body</tissue>
    </source>
</reference>
<dbReference type="InterPro" id="IPR013718">
    <property type="entry name" value="COQ9_C"/>
</dbReference>
<dbReference type="InterPro" id="IPR012762">
    <property type="entry name" value="Ubiq_biosynth_COQ9"/>
</dbReference>
<evidence type="ECO:0000313" key="11">
    <source>
        <dbReference type="EMBL" id="KAK9873755.1"/>
    </source>
</evidence>
<dbReference type="Pfam" id="PF21392">
    <property type="entry name" value="COQ9_N"/>
    <property type="match status" value="1"/>
</dbReference>
<comment type="similarity">
    <text evidence="3 8">Belongs to the COQ9 family.</text>
</comment>
<keyword evidence="12" id="KW-1185">Reference proteome</keyword>
<evidence type="ECO:0000259" key="10">
    <source>
        <dbReference type="Pfam" id="PF21392"/>
    </source>
</evidence>
<evidence type="ECO:0000256" key="5">
    <source>
        <dbReference type="ARBA" id="ARBA00022946"/>
    </source>
</evidence>
<organism evidence="11 12">
    <name type="scientific">Henosepilachna vigintioctopunctata</name>
    <dbReference type="NCBI Taxonomy" id="420089"/>
    <lineage>
        <taxon>Eukaryota</taxon>
        <taxon>Metazoa</taxon>
        <taxon>Ecdysozoa</taxon>
        <taxon>Arthropoda</taxon>
        <taxon>Hexapoda</taxon>
        <taxon>Insecta</taxon>
        <taxon>Pterygota</taxon>
        <taxon>Neoptera</taxon>
        <taxon>Endopterygota</taxon>
        <taxon>Coleoptera</taxon>
        <taxon>Polyphaga</taxon>
        <taxon>Cucujiformia</taxon>
        <taxon>Coccinelloidea</taxon>
        <taxon>Coccinellidae</taxon>
        <taxon>Epilachninae</taxon>
        <taxon>Epilachnini</taxon>
        <taxon>Henosepilachna</taxon>
    </lineage>
</organism>
<protein>
    <recommendedName>
        <fullName evidence="8">Ubiquinone biosynthesis protein</fullName>
    </recommendedName>
</protein>
<dbReference type="GO" id="GO:0005743">
    <property type="term" value="C:mitochondrial inner membrane"/>
    <property type="evidence" value="ECO:0007669"/>
    <property type="project" value="TreeGrafter"/>
</dbReference>
<proteinExistence type="inferred from homology"/>
<sequence>MSSLPLFKSILVRNARHSSIIFCKVRSFSNETIENQHDKEHNSSEIKHKILIESLKYVPEKGWSKEAITAGAEAIGYPGIIHGLFPSGGADLINFFQTDSNLKLVEKMKEFQKEAEASPVAPVDFVERAIQEKLLMIVPYKKRWPQAIAIMSLPPNVPTALASLLTLVDDICYFAGDRSVDFNWYARPIGIAGIYKASELYLIQDSSQDQKRTFEFLHRRLLEAVKIHDIICKGDSTNPDTKESIVSAFVTARNILGLNWNR</sequence>
<keyword evidence="6 8" id="KW-0446">Lipid-binding</keyword>
<name>A0AAW1U0V5_9CUCU</name>
<dbReference type="GO" id="GO:0008289">
    <property type="term" value="F:lipid binding"/>
    <property type="evidence" value="ECO:0007669"/>
    <property type="project" value="UniProtKB-UniRule"/>
</dbReference>
<dbReference type="InterPro" id="IPR048674">
    <property type="entry name" value="COQ9_HTH"/>
</dbReference>
<evidence type="ECO:0000313" key="12">
    <source>
        <dbReference type="Proteomes" id="UP001431783"/>
    </source>
</evidence>
<dbReference type="FunFam" id="1.10.357.10:FF:000004">
    <property type="entry name" value="Ubiquinone biosynthesis protein COQ9, mitochondrial"/>
    <property type="match status" value="1"/>
</dbReference>
<keyword evidence="7 8" id="KW-0496">Mitochondrion</keyword>
<feature type="domain" description="Ubiquinone biosynthesis protein COQ9 HTH" evidence="10">
    <location>
        <begin position="46"/>
        <end position="73"/>
    </location>
</feature>
<evidence type="ECO:0000256" key="7">
    <source>
        <dbReference type="ARBA" id="ARBA00023128"/>
    </source>
</evidence>
<dbReference type="AlphaFoldDB" id="A0AAW1U0V5"/>
<dbReference type="PANTHER" id="PTHR21427">
    <property type="entry name" value="UBIQUINONE BIOSYNTHESIS PROTEIN COQ9, MITOCHONDRIAL"/>
    <property type="match status" value="1"/>
</dbReference>
<comment type="pathway">
    <text evidence="2 8">Cofactor biosynthesis; ubiquinone biosynthesis.</text>
</comment>
<evidence type="ECO:0000256" key="6">
    <source>
        <dbReference type="ARBA" id="ARBA00023121"/>
    </source>
</evidence>
<comment type="caution">
    <text evidence="11">The sequence shown here is derived from an EMBL/GenBank/DDBJ whole genome shotgun (WGS) entry which is preliminary data.</text>
</comment>
<dbReference type="Gene3D" id="1.10.357.10">
    <property type="entry name" value="Tetracycline Repressor, domain 2"/>
    <property type="match status" value="1"/>
</dbReference>